<dbReference type="NCBIfam" id="TIGR03857">
    <property type="entry name" value="F420_MSMEG_2249"/>
    <property type="match status" value="1"/>
</dbReference>
<dbReference type="RefSeq" id="WP_014711249.1">
    <property type="nucleotide sequence ID" value="NZ_LQPJ01000124.1"/>
</dbReference>
<dbReference type="SUPFAM" id="SSF51679">
    <property type="entry name" value="Bacterial luciferase-like"/>
    <property type="match status" value="1"/>
</dbReference>
<dbReference type="InterPro" id="IPR011251">
    <property type="entry name" value="Luciferase-like_dom"/>
</dbReference>
<evidence type="ECO:0000313" key="4">
    <source>
        <dbReference type="Proteomes" id="UP000193529"/>
    </source>
</evidence>
<sequence>MTVTADKGQLGSVELPPVTDDFSAFIIAGAVSSDGSKFERETEGRTPAQGIQDGVDAEQIGFRRVFISERWDLKEADVILAGIGALTTRLELVTGIIVPTTRHPWMPAALGATMHSCFGPRFVLGLGRGEAGAFRGMGIPVTTTKAMVESAKITRRLWAGESVSYTGQLGSFTALAFAETYQGPQPPIWIAGFCHERGAAAAAEAFDGVILPPMLTPDAVADAVQRIRTACERIGRDPAEIRIVAPVVTAPDMDEIETKSISAGRLVTYLQYPLYGDVLATANHWDLETVNRMRNHEQFHNLNRAADLTFHRHEMLGPASVLPWSWITDCSAVGTVSECVTSLQRFIDAGADEVTTYGSTPRQNAALLAAWRERPQATTSVAASSRADAS</sequence>
<dbReference type="OrthoDB" id="5723777at2"/>
<protein>
    <submittedName>
        <fullName evidence="3">LLM class F420-dependent oxidoreductase</fullName>
    </submittedName>
</protein>
<dbReference type="InterPro" id="IPR022378">
    <property type="entry name" value="F420_OxRdatse_MSMEG2249_pred"/>
</dbReference>
<dbReference type="STRING" id="153971.AWC19_15395"/>
<evidence type="ECO:0000256" key="1">
    <source>
        <dbReference type="ARBA" id="ARBA00023002"/>
    </source>
</evidence>
<dbReference type="CDD" id="cd01097">
    <property type="entry name" value="Tetrahydromethanopterin_reductase"/>
    <property type="match status" value="1"/>
</dbReference>
<organism evidence="3 4">
    <name type="scientific">Mycobacterium palustre</name>
    <dbReference type="NCBI Taxonomy" id="153971"/>
    <lineage>
        <taxon>Bacteria</taxon>
        <taxon>Bacillati</taxon>
        <taxon>Actinomycetota</taxon>
        <taxon>Actinomycetes</taxon>
        <taxon>Mycobacteriales</taxon>
        <taxon>Mycobacteriaceae</taxon>
        <taxon>Mycobacterium</taxon>
        <taxon>Mycobacterium simiae complex</taxon>
    </lineage>
</organism>
<dbReference type="AlphaFoldDB" id="A0A1X1ZAZ9"/>
<keyword evidence="4" id="KW-1185">Reference proteome</keyword>
<dbReference type="EMBL" id="LQPJ01000124">
    <property type="protein sequence ID" value="ORW20476.1"/>
    <property type="molecule type" value="Genomic_DNA"/>
</dbReference>
<feature type="domain" description="Luciferase-like" evidence="2">
    <location>
        <begin position="51"/>
        <end position="352"/>
    </location>
</feature>
<dbReference type="Proteomes" id="UP000193529">
    <property type="component" value="Unassembled WGS sequence"/>
</dbReference>
<dbReference type="PANTHER" id="PTHR43244:SF1">
    <property type="entry name" value="5,10-METHYLENETETRAHYDROMETHANOPTERIN REDUCTASE"/>
    <property type="match status" value="1"/>
</dbReference>
<evidence type="ECO:0000259" key="2">
    <source>
        <dbReference type="Pfam" id="PF00296"/>
    </source>
</evidence>
<comment type="caution">
    <text evidence="3">The sequence shown here is derived from an EMBL/GenBank/DDBJ whole genome shotgun (WGS) entry which is preliminary data.</text>
</comment>
<dbReference type="PANTHER" id="PTHR43244">
    <property type="match status" value="1"/>
</dbReference>
<dbReference type="GO" id="GO:0016705">
    <property type="term" value="F:oxidoreductase activity, acting on paired donors, with incorporation or reduction of molecular oxygen"/>
    <property type="evidence" value="ECO:0007669"/>
    <property type="project" value="InterPro"/>
</dbReference>
<accession>A0A1X1ZAZ9</accession>
<proteinExistence type="predicted"/>
<keyword evidence="1" id="KW-0560">Oxidoreductase</keyword>
<reference evidence="3 4" key="1">
    <citation type="submission" date="2016-01" db="EMBL/GenBank/DDBJ databases">
        <title>The new phylogeny of the genus Mycobacterium.</title>
        <authorList>
            <person name="Tarcisio F."/>
            <person name="Conor M."/>
            <person name="Antonella G."/>
            <person name="Elisabetta G."/>
            <person name="Giulia F.S."/>
            <person name="Sara T."/>
            <person name="Anna F."/>
            <person name="Clotilde B."/>
            <person name="Roberto B."/>
            <person name="Veronica D.S."/>
            <person name="Fabio R."/>
            <person name="Monica P."/>
            <person name="Olivier J."/>
            <person name="Enrico T."/>
            <person name="Nicola S."/>
        </authorList>
    </citation>
    <scope>NUCLEOTIDE SEQUENCE [LARGE SCALE GENOMIC DNA]</scope>
    <source>
        <strain evidence="3 4">DSM 44572</strain>
    </source>
</reference>
<name>A0A1X1ZAZ9_9MYCO</name>
<evidence type="ECO:0000313" key="3">
    <source>
        <dbReference type="EMBL" id="ORW20476.1"/>
    </source>
</evidence>
<dbReference type="Gene3D" id="3.20.20.30">
    <property type="entry name" value="Luciferase-like domain"/>
    <property type="match status" value="1"/>
</dbReference>
<dbReference type="InterPro" id="IPR050564">
    <property type="entry name" value="F420-G6PD/mer"/>
</dbReference>
<gene>
    <name evidence="3" type="ORF">AWC19_15395</name>
</gene>
<dbReference type="Pfam" id="PF00296">
    <property type="entry name" value="Bac_luciferase"/>
    <property type="match status" value="1"/>
</dbReference>
<dbReference type="InterPro" id="IPR036661">
    <property type="entry name" value="Luciferase-like_sf"/>
</dbReference>